<feature type="domain" description="PiggyBac transposable element-derived protein" evidence="1">
    <location>
        <begin position="94"/>
        <end position="261"/>
    </location>
</feature>
<name>A0AAW1LSQ4_POPJA</name>
<dbReference type="EMBL" id="JASPKY010000108">
    <property type="protein sequence ID" value="KAK9736846.1"/>
    <property type="molecule type" value="Genomic_DNA"/>
</dbReference>
<dbReference type="AlphaFoldDB" id="A0AAW1LSQ4"/>
<proteinExistence type="predicted"/>
<dbReference type="PANTHER" id="PTHR46599">
    <property type="entry name" value="PIGGYBAC TRANSPOSABLE ELEMENT-DERIVED PROTEIN 4"/>
    <property type="match status" value="1"/>
</dbReference>
<comment type="caution">
    <text evidence="2">The sequence shown here is derived from an EMBL/GenBank/DDBJ whole genome shotgun (WGS) entry which is preliminary data.</text>
</comment>
<dbReference type="InterPro" id="IPR029526">
    <property type="entry name" value="PGBD"/>
</dbReference>
<dbReference type="PANTHER" id="PTHR46599:SF3">
    <property type="entry name" value="PIGGYBAC TRANSPOSABLE ELEMENT-DERIVED PROTEIN 4"/>
    <property type="match status" value="1"/>
</dbReference>
<dbReference type="Pfam" id="PF13843">
    <property type="entry name" value="DDE_Tnp_1_7"/>
    <property type="match status" value="1"/>
</dbReference>
<protein>
    <submittedName>
        <fullName evidence="2">Transposase IS4</fullName>
    </submittedName>
</protein>
<keyword evidence="3" id="KW-1185">Reference proteome</keyword>
<sequence>MSDSDENYSETIFSSGIFSSSKEENFPEVRFGNWSVLADPFADKLPRPLQDFTADYDFHPAIDFKECKNSVNCFECFMSPNIVAKLCEWTNKRVNCFECFMSPNIVAKLCEWTNKRAEMYFQQKNTTTVFGLQWKQLEKEELYVFISLDFLTGLVKCPRISDYWSGNILCGGPKVFDKSVMSRNRYLSILKFLRFSPPEAARPRVPITRLGVFMSMLKNNCMTLVDPGPVFAIDEHLMLYKGKLHFRQYIKSKRSQFGINQRQVTFSPIHKIKNKPVSHKDVGKDTFDVSHIPGTENLTISEELWVI</sequence>
<reference evidence="2 3" key="1">
    <citation type="journal article" date="2024" name="BMC Genomics">
        <title>De novo assembly and annotation of Popillia japonica's genome with initial clues to its potential as an invasive pest.</title>
        <authorList>
            <person name="Cucini C."/>
            <person name="Boschi S."/>
            <person name="Funari R."/>
            <person name="Cardaioli E."/>
            <person name="Iannotti N."/>
            <person name="Marturano G."/>
            <person name="Paoli F."/>
            <person name="Bruttini M."/>
            <person name="Carapelli A."/>
            <person name="Frati F."/>
            <person name="Nardi F."/>
        </authorList>
    </citation>
    <scope>NUCLEOTIDE SEQUENCE [LARGE SCALE GENOMIC DNA]</scope>
    <source>
        <strain evidence="2">DMR45628</strain>
    </source>
</reference>
<gene>
    <name evidence="2" type="ORF">QE152_g11223</name>
</gene>
<evidence type="ECO:0000313" key="2">
    <source>
        <dbReference type="EMBL" id="KAK9736846.1"/>
    </source>
</evidence>
<evidence type="ECO:0000313" key="3">
    <source>
        <dbReference type="Proteomes" id="UP001458880"/>
    </source>
</evidence>
<evidence type="ECO:0000259" key="1">
    <source>
        <dbReference type="Pfam" id="PF13843"/>
    </source>
</evidence>
<dbReference type="Proteomes" id="UP001458880">
    <property type="component" value="Unassembled WGS sequence"/>
</dbReference>
<organism evidence="2 3">
    <name type="scientific">Popillia japonica</name>
    <name type="common">Japanese beetle</name>
    <dbReference type="NCBI Taxonomy" id="7064"/>
    <lineage>
        <taxon>Eukaryota</taxon>
        <taxon>Metazoa</taxon>
        <taxon>Ecdysozoa</taxon>
        <taxon>Arthropoda</taxon>
        <taxon>Hexapoda</taxon>
        <taxon>Insecta</taxon>
        <taxon>Pterygota</taxon>
        <taxon>Neoptera</taxon>
        <taxon>Endopterygota</taxon>
        <taxon>Coleoptera</taxon>
        <taxon>Polyphaga</taxon>
        <taxon>Scarabaeiformia</taxon>
        <taxon>Scarabaeidae</taxon>
        <taxon>Rutelinae</taxon>
        <taxon>Popillia</taxon>
    </lineage>
</organism>
<accession>A0AAW1LSQ4</accession>